<evidence type="ECO:0000256" key="8">
    <source>
        <dbReference type="ARBA" id="ARBA00023212"/>
    </source>
</evidence>
<dbReference type="RefSeq" id="XP_029952378.1">
    <property type="nucleotide sequence ID" value="XM_030096518.1"/>
</dbReference>
<evidence type="ECO:0000259" key="12">
    <source>
        <dbReference type="PROSITE" id="PS50206"/>
    </source>
</evidence>
<evidence type="ECO:0000256" key="10">
    <source>
        <dbReference type="ARBA" id="ARBA00038465"/>
    </source>
</evidence>
<dbReference type="OMA" id="TMCQRGF"/>
<sequence>MSVSRGIGSSEFLNKRLKKNARYEHVKSKLDTGCSLSKYNERLEELRKNYRYRKDEIFKRLDVTTFAQLILQVASVSGLSEGEGEGDSGSHGGEDGVSLGSSAELECVSEVANGSTHTSPSSDREDGGTARSSSTARSTLLSVITGVSELSLNAAPRRLEEPGPAERPYPDCPYLLLDVRDREQYDCCHVIGAHSFPIAMLSRTVNPYSKEVLEYKNASGKIIILYDEDERIASQAATAMCERGFENLFMLCGGLKVIAQKFPGGMTTGSIPASCRSSSTRTKRRPAPQQQPPPPPQAADQRWRFTVDELSRIQEQLEEILLPRGSSKMSCRSAGSSLRSSRSSVSEGSQSRRPWK</sequence>
<evidence type="ECO:0000256" key="5">
    <source>
        <dbReference type="ARBA" id="ARBA00022794"/>
    </source>
</evidence>
<evidence type="ECO:0000313" key="14">
    <source>
        <dbReference type="Proteomes" id="UP000472267"/>
    </source>
</evidence>
<evidence type="ECO:0000256" key="2">
    <source>
        <dbReference type="ARBA" id="ARBA00004300"/>
    </source>
</evidence>
<keyword evidence="9" id="KW-0966">Cell projection</keyword>
<dbReference type="InterPro" id="IPR001763">
    <property type="entry name" value="Rhodanese-like_dom"/>
</dbReference>
<dbReference type="OrthoDB" id="70250at2759"/>
<evidence type="ECO:0000256" key="6">
    <source>
        <dbReference type="ARBA" id="ARBA00022927"/>
    </source>
</evidence>
<comment type="subcellular location">
    <subcellularLocation>
        <location evidence="1">Cytoplasm</location>
        <location evidence="1">Cytoskeleton</location>
        <location evidence="1">Cilium basal body</location>
    </subcellularLocation>
    <subcellularLocation>
        <location evidence="2">Cytoplasm</location>
        <location evidence="2">Cytoskeleton</location>
        <location evidence="2">Microtubule organizing center</location>
        <location evidence="2">Centrosome</location>
    </subcellularLocation>
</comment>
<dbReference type="GO" id="GO:0060271">
    <property type="term" value="P:cilium assembly"/>
    <property type="evidence" value="ECO:0007669"/>
    <property type="project" value="TreeGrafter"/>
</dbReference>
<evidence type="ECO:0000313" key="13">
    <source>
        <dbReference type="Ensembl" id="ENSSFAP00005050574.1"/>
    </source>
</evidence>
<dbReference type="InterPro" id="IPR051889">
    <property type="entry name" value="CEP41"/>
</dbReference>
<reference evidence="13" key="2">
    <citation type="submission" date="2025-08" db="UniProtKB">
        <authorList>
            <consortium name="Ensembl"/>
        </authorList>
    </citation>
    <scope>IDENTIFICATION</scope>
</reference>
<proteinExistence type="inferred from homology"/>
<keyword evidence="5" id="KW-0970">Cilium biogenesis/degradation</keyword>
<keyword evidence="7" id="KW-0969">Cilium</keyword>
<evidence type="ECO:0000256" key="1">
    <source>
        <dbReference type="ARBA" id="ARBA00004120"/>
    </source>
</evidence>
<reference evidence="13" key="3">
    <citation type="submission" date="2025-09" db="UniProtKB">
        <authorList>
            <consortium name="Ensembl"/>
        </authorList>
    </citation>
    <scope>IDENTIFICATION</scope>
</reference>
<evidence type="ECO:0000256" key="9">
    <source>
        <dbReference type="ARBA" id="ARBA00023273"/>
    </source>
</evidence>
<name>A0A672JBE6_SALFA</name>
<dbReference type="GO" id="GO:0036064">
    <property type="term" value="C:ciliary basal body"/>
    <property type="evidence" value="ECO:0007669"/>
    <property type="project" value="TreeGrafter"/>
</dbReference>
<protein>
    <recommendedName>
        <fullName evidence="12">Rhodanese domain-containing protein</fullName>
    </recommendedName>
</protein>
<gene>
    <name evidence="13" type="primary">cep41</name>
</gene>
<dbReference type="Pfam" id="PF00581">
    <property type="entry name" value="Rhodanese"/>
    <property type="match status" value="1"/>
</dbReference>
<dbReference type="CTD" id="95681"/>
<feature type="region of interest" description="Disordered" evidence="11">
    <location>
        <begin position="80"/>
        <end position="99"/>
    </location>
</feature>
<keyword evidence="3" id="KW-0813">Transport</keyword>
<evidence type="ECO:0000256" key="11">
    <source>
        <dbReference type="SAM" id="MobiDB-lite"/>
    </source>
</evidence>
<dbReference type="GO" id="GO:0005813">
    <property type="term" value="C:centrosome"/>
    <property type="evidence" value="ECO:0007669"/>
    <property type="project" value="UniProtKB-SubCell"/>
</dbReference>
<comment type="similarity">
    <text evidence="10">Belongs to the CEP41 family.</text>
</comment>
<dbReference type="PROSITE" id="PS50206">
    <property type="entry name" value="RHODANESE_3"/>
    <property type="match status" value="1"/>
</dbReference>
<evidence type="ECO:0000256" key="4">
    <source>
        <dbReference type="ARBA" id="ARBA00022490"/>
    </source>
</evidence>
<accession>A0A672JBE6</accession>
<keyword evidence="6" id="KW-0653">Protein transport</keyword>
<feature type="region of interest" description="Disordered" evidence="11">
    <location>
        <begin position="269"/>
        <end position="302"/>
    </location>
</feature>
<dbReference type="InParanoid" id="A0A672JBE6"/>
<evidence type="ECO:0000256" key="3">
    <source>
        <dbReference type="ARBA" id="ARBA00022448"/>
    </source>
</evidence>
<dbReference type="FunCoup" id="A0A672JBE6">
    <property type="interactions" value="279"/>
</dbReference>
<dbReference type="Gene3D" id="3.40.250.10">
    <property type="entry name" value="Rhodanese-like domain"/>
    <property type="match status" value="1"/>
</dbReference>
<reference evidence="13" key="1">
    <citation type="submission" date="2019-06" db="EMBL/GenBank/DDBJ databases">
        <authorList>
            <consortium name="Wellcome Sanger Institute Data Sharing"/>
        </authorList>
    </citation>
    <scope>NUCLEOTIDE SEQUENCE [LARGE SCALE GENOMIC DNA]</scope>
</reference>
<evidence type="ECO:0000256" key="7">
    <source>
        <dbReference type="ARBA" id="ARBA00023069"/>
    </source>
</evidence>
<dbReference type="SUPFAM" id="SSF52821">
    <property type="entry name" value="Rhodanese/Cell cycle control phosphatase"/>
    <property type="match status" value="1"/>
</dbReference>
<feature type="compositionally biased region" description="Polar residues" evidence="11">
    <location>
        <begin position="112"/>
        <end position="121"/>
    </location>
</feature>
<dbReference type="PANTHER" id="PTHR44390">
    <property type="entry name" value="CENTROSOMAL PROTEIN OF 41 KDA"/>
    <property type="match status" value="1"/>
</dbReference>
<dbReference type="AlphaFoldDB" id="A0A672JBE6"/>
<feature type="region of interest" description="Disordered" evidence="11">
    <location>
        <begin position="111"/>
        <end position="137"/>
    </location>
</feature>
<dbReference type="InterPro" id="IPR036873">
    <property type="entry name" value="Rhodanese-like_dom_sf"/>
</dbReference>
<dbReference type="GO" id="GO:0015031">
    <property type="term" value="P:protein transport"/>
    <property type="evidence" value="ECO:0007669"/>
    <property type="project" value="UniProtKB-KW"/>
</dbReference>
<dbReference type="Proteomes" id="UP000472267">
    <property type="component" value="Chromosome 7"/>
</dbReference>
<keyword evidence="14" id="KW-1185">Reference proteome</keyword>
<feature type="domain" description="Rhodanese" evidence="12">
    <location>
        <begin position="170"/>
        <end position="267"/>
    </location>
</feature>
<dbReference type="CDD" id="cd00158">
    <property type="entry name" value="RHOD"/>
    <property type="match status" value="1"/>
</dbReference>
<keyword evidence="8" id="KW-0206">Cytoskeleton</keyword>
<keyword evidence="4" id="KW-0963">Cytoplasm</keyword>
<dbReference type="GeneID" id="115392025"/>
<feature type="compositionally biased region" description="Low complexity" evidence="11">
    <location>
        <begin position="330"/>
        <end position="356"/>
    </location>
</feature>
<dbReference type="Ensembl" id="ENSSFAT00005052212.1">
    <property type="protein sequence ID" value="ENSSFAP00005050574.1"/>
    <property type="gene ID" value="ENSSFAG00005024385.1"/>
</dbReference>
<feature type="region of interest" description="Disordered" evidence="11">
    <location>
        <begin position="324"/>
        <end position="356"/>
    </location>
</feature>
<dbReference type="PANTHER" id="PTHR44390:SF1">
    <property type="entry name" value="CENTROSOMAL PROTEIN OF 41 KDA"/>
    <property type="match status" value="1"/>
</dbReference>
<organism evidence="13 14">
    <name type="scientific">Salarias fasciatus</name>
    <name type="common">Jewelled blenny</name>
    <name type="synonym">Blennius fasciatus</name>
    <dbReference type="NCBI Taxonomy" id="181472"/>
    <lineage>
        <taxon>Eukaryota</taxon>
        <taxon>Metazoa</taxon>
        <taxon>Chordata</taxon>
        <taxon>Craniata</taxon>
        <taxon>Vertebrata</taxon>
        <taxon>Euteleostomi</taxon>
        <taxon>Actinopterygii</taxon>
        <taxon>Neopterygii</taxon>
        <taxon>Teleostei</taxon>
        <taxon>Neoteleostei</taxon>
        <taxon>Acanthomorphata</taxon>
        <taxon>Ovalentaria</taxon>
        <taxon>Blenniimorphae</taxon>
        <taxon>Blenniiformes</taxon>
        <taxon>Blennioidei</taxon>
        <taxon>Blenniidae</taxon>
        <taxon>Salariinae</taxon>
        <taxon>Salarias</taxon>
    </lineage>
</organism>